<evidence type="ECO:0000256" key="3">
    <source>
        <dbReference type="ARBA" id="ARBA00022692"/>
    </source>
</evidence>
<protein>
    <submittedName>
        <fullName evidence="9">Type II secretion system F family protein</fullName>
    </submittedName>
</protein>
<reference evidence="9 10" key="1">
    <citation type="submission" date="2024-04" db="EMBL/GenBank/DDBJ databases">
        <title>Human intestinal bacterial collection.</title>
        <authorList>
            <person name="Pauvert C."/>
            <person name="Hitch T.C.A."/>
            <person name="Clavel T."/>
        </authorList>
    </citation>
    <scope>NUCLEOTIDE SEQUENCE [LARGE SCALE GENOMIC DNA]</scope>
    <source>
        <strain evidence="9 10">CLA-AA-H249</strain>
    </source>
</reference>
<dbReference type="Pfam" id="PF20578">
    <property type="entry name" value="aBig_2"/>
    <property type="match status" value="1"/>
</dbReference>
<feature type="domain" description="Atrophied bacterial Ig" evidence="8">
    <location>
        <begin position="134"/>
        <end position="207"/>
    </location>
</feature>
<keyword evidence="4 6" id="KW-1133">Transmembrane helix</keyword>
<dbReference type="EMBL" id="JBBNIN010000008">
    <property type="protein sequence ID" value="MEQ2710901.1"/>
    <property type="molecule type" value="Genomic_DNA"/>
</dbReference>
<feature type="domain" description="Type II secretion system protein GspF" evidence="7">
    <location>
        <begin position="300"/>
        <end position="437"/>
    </location>
</feature>
<gene>
    <name evidence="9" type="ORF">AAAU51_06930</name>
</gene>
<dbReference type="Proteomes" id="UP001482154">
    <property type="component" value="Unassembled WGS sequence"/>
</dbReference>
<evidence type="ECO:0000256" key="6">
    <source>
        <dbReference type="SAM" id="Phobius"/>
    </source>
</evidence>
<evidence type="ECO:0000256" key="5">
    <source>
        <dbReference type="ARBA" id="ARBA00023136"/>
    </source>
</evidence>
<evidence type="ECO:0000259" key="7">
    <source>
        <dbReference type="Pfam" id="PF00482"/>
    </source>
</evidence>
<evidence type="ECO:0000256" key="4">
    <source>
        <dbReference type="ARBA" id="ARBA00022989"/>
    </source>
</evidence>
<organism evidence="9 10">
    <name type="scientific">Anaerostipes amylophilus</name>
    <dbReference type="NCBI Taxonomy" id="2981779"/>
    <lineage>
        <taxon>Bacteria</taxon>
        <taxon>Bacillati</taxon>
        <taxon>Bacillota</taxon>
        <taxon>Clostridia</taxon>
        <taxon>Lachnospirales</taxon>
        <taxon>Lachnospiraceae</taxon>
        <taxon>Anaerostipes</taxon>
    </lineage>
</organism>
<evidence type="ECO:0000313" key="9">
    <source>
        <dbReference type="EMBL" id="MEQ2710901.1"/>
    </source>
</evidence>
<comment type="caution">
    <text evidence="9">The sequence shown here is derived from an EMBL/GenBank/DDBJ whole genome shotgun (WGS) entry which is preliminary data.</text>
</comment>
<accession>A0ABV1IWH5</accession>
<keyword evidence="2" id="KW-1003">Cell membrane</keyword>
<feature type="transmembrane region" description="Helical" evidence="6">
    <location>
        <begin position="419"/>
        <end position="439"/>
    </location>
</feature>
<proteinExistence type="predicted"/>
<dbReference type="InterPro" id="IPR046780">
    <property type="entry name" value="aBig_2"/>
</dbReference>
<feature type="transmembrane region" description="Helical" evidence="6">
    <location>
        <begin position="50"/>
        <end position="70"/>
    </location>
</feature>
<sequence>MKFRWIRYIAERLPKEIRERRKTEIEACFTGTKKQLEEKVMESLYEQVKIVVVATAIFLMILLLTIVMYLSQDRRILITRDETGGETTEEQIRIKTKKDDDIYSLTIRPKGYTKSQITDALDRGEKYLKEHLVAKNKSINEVSKHLEMPSKIQGENITVQWQSDDPAVIDEEGNVFSKNVKKDYIVNLNARMECQGEVRILKIPVCVVPGNSGKRVSEKQKIIADLKKLEEKYITKEQFYLPDVIRQGRLLPADNESQIPAILFLGIVVIVFLWYHENEKYKEQKLQTRDQSVQEYPQIITQLMLFLGTGMSVTSALEAVTAEYEKEQMRGNKGKIFVYEQMKKTCREISFGVPQTKAFADMGQKIGVPSYQKLSVLLVQSITRGSTDLFFRLKEEEEEAFFQRKEQAKRKGEEASTKLLAPMMIMLVVILILLMFPALSQFS</sequence>
<name>A0ABV1IWH5_9FIRM</name>
<comment type="subcellular location">
    <subcellularLocation>
        <location evidence="1">Cell membrane</location>
        <topology evidence="1">Multi-pass membrane protein</topology>
    </subcellularLocation>
</comment>
<evidence type="ECO:0000313" key="10">
    <source>
        <dbReference type="Proteomes" id="UP001482154"/>
    </source>
</evidence>
<keyword evidence="3 6" id="KW-0812">Transmembrane</keyword>
<evidence type="ECO:0000259" key="8">
    <source>
        <dbReference type="Pfam" id="PF20578"/>
    </source>
</evidence>
<dbReference type="InterPro" id="IPR018076">
    <property type="entry name" value="T2SS_GspF_dom"/>
</dbReference>
<evidence type="ECO:0000256" key="1">
    <source>
        <dbReference type="ARBA" id="ARBA00004651"/>
    </source>
</evidence>
<dbReference type="RefSeq" id="WP_349110789.1">
    <property type="nucleotide sequence ID" value="NZ_JBBNIN010000008.1"/>
</dbReference>
<feature type="transmembrane region" description="Helical" evidence="6">
    <location>
        <begin position="259"/>
        <end position="276"/>
    </location>
</feature>
<dbReference type="Pfam" id="PF00482">
    <property type="entry name" value="T2SSF"/>
    <property type="match status" value="1"/>
</dbReference>
<evidence type="ECO:0000256" key="2">
    <source>
        <dbReference type="ARBA" id="ARBA00022475"/>
    </source>
</evidence>
<keyword evidence="5 6" id="KW-0472">Membrane</keyword>
<keyword evidence="10" id="KW-1185">Reference proteome</keyword>